<evidence type="ECO:0000313" key="6">
    <source>
        <dbReference type="Proteomes" id="UP000053469"/>
    </source>
</evidence>
<dbReference type="InterPro" id="IPR050922">
    <property type="entry name" value="LytR/CpsA/Psr_CW_biosynth"/>
</dbReference>
<keyword evidence="3" id="KW-0472">Membrane</keyword>
<protein>
    <submittedName>
        <fullName evidence="5">Transcriptional regulator LytR</fullName>
    </submittedName>
</protein>
<dbReference type="AlphaFoldDB" id="A0A101GZY2"/>
<comment type="caution">
    <text evidence="5">The sequence shown here is derived from an EMBL/GenBank/DDBJ whole genome shotgun (WGS) entry which is preliminary data.</text>
</comment>
<dbReference type="Gene3D" id="3.40.630.190">
    <property type="entry name" value="LCP protein"/>
    <property type="match status" value="1"/>
</dbReference>
<feature type="transmembrane region" description="Helical" evidence="3">
    <location>
        <begin position="46"/>
        <end position="66"/>
    </location>
</feature>
<evidence type="ECO:0000256" key="2">
    <source>
        <dbReference type="SAM" id="MobiDB-lite"/>
    </source>
</evidence>
<reference evidence="6" key="1">
    <citation type="journal article" date="2015" name="MBio">
        <title>Genome-Resolved Metagenomic Analysis Reveals Roles for Candidate Phyla and Other Microbial Community Members in Biogeochemical Transformations in Oil Reservoirs.</title>
        <authorList>
            <person name="Hu P."/>
            <person name="Tom L."/>
            <person name="Singh A."/>
            <person name="Thomas B.C."/>
            <person name="Baker B.J."/>
            <person name="Piceno Y.M."/>
            <person name="Andersen G.L."/>
            <person name="Banfield J.F."/>
        </authorList>
    </citation>
    <scope>NUCLEOTIDE SEQUENCE [LARGE SCALE GENOMIC DNA]</scope>
</reference>
<dbReference type="PANTHER" id="PTHR33392">
    <property type="entry name" value="POLYISOPRENYL-TEICHOIC ACID--PEPTIDOGLYCAN TEICHOIC ACID TRANSFERASE TAGU"/>
    <property type="match status" value="1"/>
</dbReference>
<evidence type="ECO:0000256" key="3">
    <source>
        <dbReference type="SAM" id="Phobius"/>
    </source>
</evidence>
<evidence type="ECO:0000313" key="5">
    <source>
        <dbReference type="EMBL" id="KUK67592.1"/>
    </source>
</evidence>
<sequence length="481" mass="53984">MTIDIDLNDANLATPQKPREKLKKIKEEKSPTDGNTPKKNKRKKTIILMVVTLVLLGLGFLIYKGYIFSRDFGFRLRPEELLGREEKSLKKDPSGKYTNMLLVGLDTRENTGLLNTDTIIMASYNYETNDITLLSIPRDFHVEVEEGVNWYVRINSIYNAAEQEKEGDGIIALQDTVERVTGQEIQYYAMVDFKAFVEIIDTLGGVDVNVENSFTDYRYPLGDGYQTVSFEAGPQTMDGETALIYSRSRHSLQNNEGSDFARAKRQQKVIIALKDKLLSSESLTNPKTILGILPSIDGNIRVSEFSTNDIEAALELLKEFNENSGKIYSFVLDTSIGNYSLVENKPMESGAYAIGPKIALGDYTDINEFVSLIIDTPALYEEKAKVLIYDTGAGYQTVLALTEKLNEDYPYLDITFAGTLRTDREEIIIYSHEEGENTHTVKELSKYLGTDLTTQPDYITSNLNGEDVTILIGSNIATEEE</sequence>
<dbReference type="EMBL" id="LGGI01000002">
    <property type="protein sequence ID" value="KUK67592.1"/>
    <property type="molecule type" value="Genomic_DNA"/>
</dbReference>
<feature type="region of interest" description="Disordered" evidence="2">
    <location>
        <begin position="1"/>
        <end position="39"/>
    </location>
</feature>
<evidence type="ECO:0000256" key="1">
    <source>
        <dbReference type="ARBA" id="ARBA00006068"/>
    </source>
</evidence>
<keyword evidence="3" id="KW-1133">Transmembrane helix</keyword>
<name>A0A101GZY2_9BACT</name>
<accession>A0A101GZY2</accession>
<dbReference type="InterPro" id="IPR004474">
    <property type="entry name" value="LytR_CpsA_psr"/>
</dbReference>
<dbReference type="NCBIfam" id="TIGR00350">
    <property type="entry name" value="lytR_cpsA_psr"/>
    <property type="match status" value="1"/>
</dbReference>
<feature type="domain" description="Cell envelope-related transcriptional attenuator" evidence="4">
    <location>
        <begin position="115"/>
        <end position="277"/>
    </location>
</feature>
<gene>
    <name evidence="5" type="ORF">XD87_0033</name>
</gene>
<proteinExistence type="inferred from homology"/>
<organism evidence="5 6">
    <name type="scientific">candidate division WS6 bacterium 36_33</name>
    <dbReference type="NCBI Taxonomy" id="1641388"/>
    <lineage>
        <taxon>Bacteria</taxon>
        <taxon>Candidatus Dojkabacteria</taxon>
    </lineage>
</organism>
<evidence type="ECO:0000259" key="4">
    <source>
        <dbReference type="Pfam" id="PF03816"/>
    </source>
</evidence>
<comment type="similarity">
    <text evidence="1">Belongs to the LytR/CpsA/Psr (LCP) family.</text>
</comment>
<dbReference type="Pfam" id="PF03816">
    <property type="entry name" value="LytR_cpsA_psr"/>
    <property type="match status" value="1"/>
</dbReference>
<keyword evidence="3" id="KW-0812">Transmembrane</keyword>
<dbReference type="Proteomes" id="UP000053469">
    <property type="component" value="Unassembled WGS sequence"/>
</dbReference>
<dbReference type="PANTHER" id="PTHR33392:SF6">
    <property type="entry name" value="POLYISOPRENYL-TEICHOIC ACID--PEPTIDOGLYCAN TEICHOIC ACID TRANSFERASE TAGU"/>
    <property type="match status" value="1"/>
</dbReference>